<name>A0AAX2GY04_9FLAO</name>
<dbReference type="FunFam" id="2.170.130.10:FF:000008">
    <property type="entry name" value="SusC/RagA family TonB-linked outer membrane protein"/>
    <property type="match status" value="1"/>
</dbReference>
<protein>
    <submittedName>
        <fullName evidence="11">Outer membrane cobalamin receptor protein</fullName>
    </submittedName>
    <submittedName>
        <fullName evidence="10">SusC/RagA family TonB-linked outer membrane protein</fullName>
    </submittedName>
</protein>
<dbReference type="InterPro" id="IPR012910">
    <property type="entry name" value="Plug_dom"/>
</dbReference>
<reference evidence="11 13" key="2">
    <citation type="submission" date="2017-06" db="EMBL/GenBank/DDBJ databases">
        <authorList>
            <consortium name="Pathogen Informatics"/>
        </authorList>
    </citation>
    <scope>NUCLEOTIDE SEQUENCE [LARGE SCALE GENOMIC DNA]</scope>
    <source>
        <strain evidence="11 13">NCTC12947</strain>
    </source>
</reference>
<sequence length="1011" mass="112070">MKGKRKLLLKGVARVVLLLVLALSSNLLSAQNLRKITGTVTDEKKQPVMGASVVVKGSTKGTSTDFDGKFSLDVPQNAVLTVSFIGYHTQQVNVGNQSHIAIVLKEESQQLDEVVVVGYGVVRKKDLTGAVATVGTKALKEKPLASAGEALQGRAAGVQVTSAGKPGDNVSFRIRGISTINNSEPLLVIDGVPTDLGINALNANDIESVDVLKDASATAIYGSRGANGVVLITTKKGAKGEGKLSFSTNVGVQVATSVPKLLNASEFASLHNEMIANYNKGNYGNTLMQRADFADPTALTQTTNWLDLLLRTAYMRNYSLSYSGGNEKSNYYVSGSVFDQDGIVINTSYKRYTAQFNSESRVHPWVKFGNNLTLSHDVKHSGQYEIRSAMAAQPTQPIYNDDGSYSGPDSPASQYGDFRNPLGIAKLINSDTRGYNFLGNIFAEITPVKHLVFKTIGGIDFKTWQYERFAPKYAWKPIPQPLSERSENSNKSITYLWDNTLTYTNTFAKKHFVNAMVGTSAQNNVYNNIGGSVQDFLSDKNNQLSNGLQNPTISGTMNDWSIFSLIGRLNYTYDDKYLLTATIRRDGSSRFSEENRWGTFPSFSLAWRISKEPFFKENKWINDAKIRVGYGLTGNQEGIDNYAYFTRLRTGQYVFNNKVVPTLYPHVMPNPNVKWETVEQYNAGIDLTLIDKRLNLIFDAYLKNTRDMLVPMSVPLTTGYSDTDVPSVNAGQVENKGLELTLASQNVKGEFEWNTDFNISFNKNEIVKMNDGTPLFTGPEYRLTKPQINAEGHPVNSFYGYVTNGIFQNQAEVDNYATQVPGGTSPGDIKFKDLNNDGVINADDRTYIGNPFPEWTFSMNNTFAYKNFDLQIFLQGVYGNDILNANRVWQEGMSVPQNQTKRVLNRWIGEGTSNTVPRAVYSDPNDNVRNSNRFIEDGSYLRIKNVTLGYTLPKDVTERIFFSTVRLYASCQNLFTFTNYSGFDPEVGTSGVDLGTYPVTRTMSFGLNLQF</sequence>
<reference evidence="10 12" key="1">
    <citation type="submission" date="2016-02" db="EMBL/GenBank/DDBJ databases">
        <authorList>
            <person name="Holder M.E."/>
            <person name="Ajami N.J."/>
            <person name="Petrosino J.F."/>
        </authorList>
    </citation>
    <scope>NUCLEOTIDE SEQUENCE [LARGE SCALE GENOMIC DNA]</scope>
    <source>
        <strain evidence="10 12">CCUG 32990</strain>
    </source>
</reference>
<dbReference type="InterPro" id="IPR037066">
    <property type="entry name" value="Plug_dom_sf"/>
</dbReference>
<evidence type="ECO:0000256" key="1">
    <source>
        <dbReference type="ARBA" id="ARBA00004571"/>
    </source>
</evidence>
<evidence type="ECO:0000259" key="9">
    <source>
        <dbReference type="Pfam" id="PF07715"/>
    </source>
</evidence>
<dbReference type="AlphaFoldDB" id="A0AAX2GY04"/>
<dbReference type="NCBIfam" id="TIGR04056">
    <property type="entry name" value="OMP_RagA_SusC"/>
    <property type="match status" value="1"/>
</dbReference>
<evidence type="ECO:0000313" key="10">
    <source>
        <dbReference type="EMBL" id="AMD84450.1"/>
    </source>
</evidence>
<feature type="chain" id="PRO_5043354108" evidence="8">
    <location>
        <begin position="31"/>
        <end position="1011"/>
    </location>
</feature>
<dbReference type="Gene3D" id="2.40.170.20">
    <property type="entry name" value="TonB-dependent receptor, beta-barrel domain"/>
    <property type="match status" value="1"/>
</dbReference>
<evidence type="ECO:0000256" key="2">
    <source>
        <dbReference type="ARBA" id="ARBA00022448"/>
    </source>
</evidence>
<keyword evidence="8" id="KW-0732">Signal</keyword>
<evidence type="ECO:0000313" key="12">
    <source>
        <dbReference type="Proteomes" id="UP000065822"/>
    </source>
</evidence>
<dbReference type="FunFam" id="2.60.40.1120:FF:000003">
    <property type="entry name" value="Outer membrane protein Omp121"/>
    <property type="match status" value="1"/>
</dbReference>
<dbReference type="Gene3D" id="2.60.40.1120">
    <property type="entry name" value="Carboxypeptidase-like, regulatory domain"/>
    <property type="match status" value="1"/>
</dbReference>
<evidence type="ECO:0000256" key="8">
    <source>
        <dbReference type="SAM" id="SignalP"/>
    </source>
</evidence>
<accession>A0AAX2GY04</accession>
<dbReference type="Gene3D" id="2.170.130.10">
    <property type="entry name" value="TonB-dependent receptor, plug domain"/>
    <property type="match status" value="1"/>
</dbReference>
<keyword evidence="11" id="KW-0675">Receptor</keyword>
<comment type="similarity">
    <text evidence="7">Belongs to the TonB-dependent receptor family.</text>
</comment>
<dbReference type="Proteomes" id="UP000065822">
    <property type="component" value="Chromosome"/>
</dbReference>
<dbReference type="KEGG" id="chg:AXF12_02205"/>
<dbReference type="InterPro" id="IPR008969">
    <property type="entry name" value="CarboxyPept-like_regulatory"/>
</dbReference>
<keyword evidence="4 7" id="KW-0812">Transmembrane</keyword>
<feature type="domain" description="TonB-dependent receptor plug" evidence="9">
    <location>
        <begin position="124"/>
        <end position="229"/>
    </location>
</feature>
<comment type="subcellular location">
    <subcellularLocation>
        <location evidence="1 7">Cell outer membrane</location>
        <topology evidence="1 7">Multi-pass membrane protein</topology>
    </subcellularLocation>
</comment>
<keyword evidence="5 7" id="KW-0472">Membrane</keyword>
<evidence type="ECO:0000256" key="7">
    <source>
        <dbReference type="PROSITE-ProRule" id="PRU01360"/>
    </source>
</evidence>
<dbReference type="Pfam" id="PF07715">
    <property type="entry name" value="Plug"/>
    <property type="match status" value="1"/>
</dbReference>
<keyword evidence="3 7" id="KW-1134">Transmembrane beta strand</keyword>
<proteinExistence type="inferred from homology"/>
<dbReference type="SUPFAM" id="SSF56935">
    <property type="entry name" value="Porins"/>
    <property type="match status" value="1"/>
</dbReference>
<evidence type="ECO:0000313" key="13">
    <source>
        <dbReference type="Proteomes" id="UP000215539"/>
    </source>
</evidence>
<keyword evidence="6 7" id="KW-0998">Cell outer membrane</keyword>
<dbReference type="InterPro" id="IPR036942">
    <property type="entry name" value="Beta-barrel_TonB_sf"/>
</dbReference>
<dbReference type="InterPro" id="IPR023996">
    <property type="entry name" value="TonB-dep_OMP_SusC/RagA"/>
</dbReference>
<dbReference type="GO" id="GO:0009279">
    <property type="term" value="C:cell outer membrane"/>
    <property type="evidence" value="ECO:0007669"/>
    <property type="project" value="UniProtKB-SubCell"/>
</dbReference>
<evidence type="ECO:0000256" key="3">
    <source>
        <dbReference type="ARBA" id="ARBA00022452"/>
    </source>
</evidence>
<keyword evidence="12" id="KW-1185">Reference proteome</keyword>
<organism evidence="11 13">
    <name type="scientific">Capnocytophaga haemolytica</name>
    <dbReference type="NCBI Taxonomy" id="45243"/>
    <lineage>
        <taxon>Bacteria</taxon>
        <taxon>Pseudomonadati</taxon>
        <taxon>Bacteroidota</taxon>
        <taxon>Flavobacteriia</taxon>
        <taxon>Flavobacteriales</taxon>
        <taxon>Flavobacteriaceae</taxon>
        <taxon>Capnocytophaga</taxon>
    </lineage>
</organism>
<evidence type="ECO:0000256" key="4">
    <source>
        <dbReference type="ARBA" id="ARBA00022692"/>
    </source>
</evidence>
<evidence type="ECO:0000256" key="5">
    <source>
        <dbReference type="ARBA" id="ARBA00023136"/>
    </source>
</evidence>
<dbReference type="RefSeq" id="WP_066428016.1">
    <property type="nucleotide sequence ID" value="NZ_CP014227.1"/>
</dbReference>
<dbReference type="EMBL" id="LT906449">
    <property type="protein sequence ID" value="SNV10474.1"/>
    <property type="molecule type" value="Genomic_DNA"/>
</dbReference>
<dbReference type="EMBL" id="CP014227">
    <property type="protein sequence ID" value="AMD84450.1"/>
    <property type="molecule type" value="Genomic_DNA"/>
</dbReference>
<dbReference type="SUPFAM" id="SSF49464">
    <property type="entry name" value="Carboxypeptidase regulatory domain-like"/>
    <property type="match status" value="1"/>
</dbReference>
<dbReference type="InterPro" id="IPR039426">
    <property type="entry name" value="TonB-dep_rcpt-like"/>
</dbReference>
<dbReference type="NCBIfam" id="TIGR04057">
    <property type="entry name" value="SusC_RagA_signa"/>
    <property type="match status" value="1"/>
</dbReference>
<evidence type="ECO:0000313" key="11">
    <source>
        <dbReference type="EMBL" id="SNV10474.1"/>
    </source>
</evidence>
<evidence type="ECO:0000256" key="6">
    <source>
        <dbReference type="ARBA" id="ARBA00023237"/>
    </source>
</evidence>
<dbReference type="InterPro" id="IPR023997">
    <property type="entry name" value="TonB-dep_OMP_SusC/RagA_CS"/>
</dbReference>
<dbReference type="Proteomes" id="UP000215539">
    <property type="component" value="Chromosome 1"/>
</dbReference>
<feature type="signal peptide" evidence="8">
    <location>
        <begin position="1"/>
        <end position="30"/>
    </location>
</feature>
<keyword evidence="2 7" id="KW-0813">Transport</keyword>
<dbReference type="Pfam" id="PF13715">
    <property type="entry name" value="CarbopepD_reg_2"/>
    <property type="match status" value="1"/>
</dbReference>
<dbReference type="PROSITE" id="PS52016">
    <property type="entry name" value="TONB_DEPENDENT_REC_3"/>
    <property type="match status" value="1"/>
</dbReference>
<gene>
    <name evidence="10" type="ORF">AXF12_02205</name>
    <name evidence="11" type="ORF">SAMEA44541418_01309</name>
</gene>